<organism evidence="1 2">
    <name type="scientific">Melastoma candidum</name>
    <dbReference type="NCBI Taxonomy" id="119954"/>
    <lineage>
        <taxon>Eukaryota</taxon>
        <taxon>Viridiplantae</taxon>
        <taxon>Streptophyta</taxon>
        <taxon>Embryophyta</taxon>
        <taxon>Tracheophyta</taxon>
        <taxon>Spermatophyta</taxon>
        <taxon>Magnoliopsida</taxon>
        <taxon>eudicotyledons</taxon>
        <taxon>Gunneridae</taxon>
        <taxon>Pentapetalae</taxon>
        <taxon>rosids</taxon>
        <taxon>malvids</taxon>
        <taxon>Myrtales</taxon>
        <taxon>Melastomataceae</taxon>
        <taxon>Melastomatoideae</taxon>
        <taxon>Melastomateae</taxon>
        <taxon>Melastoma</taxon>
    </lineage>
</organism>
<proteinExistence type="predicted"/>
<name>A0ACB9NWA2_9MYRT</name>
<reference evidence="2" key="1">
    <citation type="journal article" date="2023" name="Front. Plant Sci.">
        <title>Chromosomal-level genome assembly of Melastoma candidum provides insights into trichome evolution.</title>
        <authorList>
            <person name="Zhong Y."/>
            <person name="Wu W."/>
            <person name="Sun C."/>
            <person name="Zou P."/>
            <person name="Liu Y."/>
            <person name="Dai S."/>
            <person name="Zhou R."/>
        </authorList>
    </citation>
    <scope>NUCLEOTIDE SEQUENCE [LARGE SCALE GENOMIC DNA]</scope>
</reference>
<evidence type="ECO:0000313" key="1">
    <source>
        <dbReference type="EMBL" id="KAI4340778.1"/>
    </source>
</evidence>
<comment type="caution">
    <text evidence="1">The sequence shown here is derived from an EMBL/GenBank/DDBJ whole genome shotgun (WGS) entry which is preliminary data.</text>
</comment>
<gene>
    <name evidence="1" type="ORF">MLD38_025584</name>
</gene>
<accession>A0ACB9NWA2</accession>
<sequence>MFKSTSFSDILPIVVLGCCFVQHCPGDSENIQDICPTFHASDGETVFINGLPCKPPYEVTPSDFKSMKLSDPGDTDNFRGSAVSILTAAEYPGLNTLGLSVARTDLTVDGLVMPHSHPRASEIMYVYQGKVVAGFVDTRNQLFQKSLGKGDVMVFPRGLLHFSLNVGYDDATIFSVLNSQNPGVVGISDAMFMPRQGNGSAMASRLRKRVMRFISKFNDSSMTQ</sequence>
<keyword evidence="2" id="KW-1185">Reference proteome</keyword>
<protein>
    <submittedName>
        <fullName evidence="1">Uncharacterized protein</fullName>
    </submittedName>
</protein>
<dbReference type="EMBL" id="CM042886">
    <property type="protein sequence ID" value="KAI4340778.1"/>
    <property type="molecule type" value="Genomic_DNA"/>
</dbReference>
<evidence type="ECO:0000313" key="2">
    <source>
        <dbReference type="Proteomes" id="UP001057402"/>
    </source>
</evidence>
<dbReference type="Proteomes" id="UP001057402">
    <property type="component" value="Chromosome 7"/>
</dbReference>